<accession>A0A820S3D4</accession>
<reference evidence="1" key="1">
    <citation type="submission" date="2021-02" db="EMBL/GenBank/DDBJ databases">
        <authorList>
            <person name="Nowell W R."/>
        </authorList>
    </citation>
    <scope>NUCLEOTIDE SEQUENCE</scope>
</reference>
<organism evidence="1 2">
    <name type="scientific">Adineta steineri</name>
    <dbReference type="NCBI Taxonomy" id="433720"/>
    <lineage>
        <taxon>Eukaryota</taxon>
        <taxon>Metazoa</taxon>
        <taxon>Spiralia</taxon>
        <taxon>Gnathifera</taxon>
        <taxon>Rotifera</taxon>
        <taxon>Eurotatoria</taxon>
        <taxon>Bdelloidea</taxon>
        <taxon>Adinetida</taxon>
        <taxon>Adinetidae</taxon>
        <taxon>Adineta</taxon>
    </lineage>
</organism>
<dbReference type="AlphaFoldDB" id="A0A820S3D4"/>
<comment type="caution">
    <text evidence="1">The sequence shown here is derived from an EMBL/GenBank/DDBJ whole genome shotgun (WGS) entry which is preliminary data.</text>
</comment>
<dbReference type="Proteomes" id="UP000663844">
    <property type="component" value="Unassembled WGS sequence"/>
</dbReference>
<protein>
    <submittedName>
        <fullName evidence="1">Uncharacterized protein</fullName>
    </submittedName>
</protein>
<name>A0A820S3D4_9BILA</name>
<evidence type="ECO:0000313" key="2">
    <source>
        <dbReference type="Proteomes" id="UP000663844"/>
    </source>
</evidence>
<evidence type="ECO:0000313" key="1">
    <source>
        <dbReference type="EMBL" id="CAF4446853.1"/>
    </source>
</evidence>
<proteinExistence type="predicted"/>
<sequence>LRYIRRIFQKIETTNSVNVDAANLYEQDPGIFLSKISECVNESKDNLYTPDPSTTDDPHAILFTPWSDKLQNVRQLLLTGKKKTFSNTDTN</sequence>
<feature type="non-terminal residue" evidence="1">
    <location>
        <position position="91"/>
    </location>
</feature>
<gene>
    <name evidence="1" type="ORF">OXD698_LOCUS54153</name>
</gene>
<feature type="non-terminal residue" evidence="1">
    <location>
        <position position="1"/>
    </location>
</feature>
<dbReference type="EMBL" id="CAJOAZ010032355">
    <property type="protein sequence ID" value="CAF4446853.1"/>
    <property type="molecule type" value="Genomic_DNA"/>
</dbReference>